<gene>
    <name evidence="3" type="ORF">NTEN_LOCUS13392</name>
    <name evidence="2" type="ORF">NTEN_LOCUS9759</name>
</gene>
<dbReference type="EMBL" id="CADCXU010014801">
    <property type="protein sequence ID" value="CAB0004282.1"/>
    <property type="molecule type" value="Genomic_DNA"/>
</dbReference>
<evidence type="ECO:0000256" key="1">
    <source>
        <dbReference type="SAM" id="MobiDB-lite"/>
    </source>
</evidence>
<organism evidence="2 4">
    <name type="scientific">Nesidiocoris tenuis</name>
    <dbReference type="NCBI Taxonomy" id="355587"/>
    <lineage>
        <taxon>Eukaryota</taxon>
        <taxon>Metazoa</taxon>
        <taxon>Ecdysozoa</taxon>
        <taxon>Arthropoda</taxon>
        <taxon>Hexapoda</taxon>
        <taxon>Insecta</taxon>
        <taxon>Pterygota</taxon>
        <taxon>Neoptera</taxon>
        <taxon>Paraneoptera</taxon>
        <taxon>Hemiptera</taxon>
        <taxon>Heteroptera</taxon>
        <taxon>Panheteroptera</taxon>
        <taxon>Cimicomorpha</taxon>
        <taxon>Miridae</taxon>
        <taxon>Dicyphina</taxon>
        <taxon>Nesidiocoris</taxon>
    </lineage>
</organism>
<evidence type="ECO:0000313" key="4">
    <source>
        <dbReference type="Proteomes" id="UP000479000"/>
    </source>
</evidence>
<name>A0A6H5GLM7_9HEMI</name>
<feature type="compositionally biased region" description="Basic and acidic residues" evidence="1">
    <location>
        <begin position="18"/>
        <end position="31"/>
    </location>
</feature>
<proteinExistence type="predicted"/>
<reference evidence="2 4" key="1">
    <citation type="submission" date="2020-02" db="EMBL/GenBank/DDBJ databases">
        <authorList>
            <person name="Ferguson B K."/>
        </authorList>
    </citation>
    <scope>NUCLEOTIDE SEQUENCE [LARGE SCALE GENOMIC DNA]</scope>
</reference>
<keyword evidence="4" id="KW-1185">Reference proteome</keyword>
<feature type="region of interest" description="Disordered" evidence="1">
    <location>
        <begin position="73"/>
        <end position="93"/>
    </location>
</feature>
<accession>A0A6H5GLM7</accession>
<protein>
    <submittedName>
        <fullName evidence="2">Uncharacterized protein</fullName>
    </submittedName>
</protein>
<evidence type="ECO:0000313" key="2">
    <source>
        <dbReference type="EMBL" id="CAB0004282.1"/>
    </source>
</evidence>
<feature type="compositionally biased region" description="Low complexity" evidence="1">
    <location>
        <begin position="294"/>
        <end position="305"/>
    </location>
</feature>
<dbReference type="EMBL" id="CADCXU010020185">
    <property type="protein sequence ID" value="CAB0008146.1"/>
    <property type="molecule type" value="Genomic_DNA"/>
</dbReference>
<sequence>MESDKPKPITSKTGSKNFIKELEKRQFPELEPEVVHDFLPHENEEESSSDSWKVKTDSNNALSVTIRRCITSDGINQRSKPAPSLQSPSTTTSSKDLAVRRFEFFLKPAASTTTGASEDALYQVSEEGGENELQISSFFWPYLSKNQKDFHQNRISGSIRCRCHKMLTKCCCHDTVLNLRSNFDADLPDDYFVQTVNFVQRSDKEHEITKNSLYRMASQKISGTAGVNGGPAKTGKMKQRAALRIRVCVRRSRVCRSGGVRATMAVMRRRRRRRGVQYRLTRRRGSRWRGLGGAATPSSPRPSAALVPPGYGAAADVGPAGIRVE</sequence>
<evidence type="ECO:0000313" key="3">
    <source>
        <dbReference type="EMBL" id="CAB0008146.1"/>
    </source>
</evidence>
<feature type="compositionally biased region" description="Low complexity" evidence="1">
    <location>
        <begin position="81"/>
        <end position="93"/>
    </location>
</feature>
<feature type="region of interest" description="Disordered" evidence="1">
    <location>
        <begin position="287"/>
        <end position="310"/>
    </location>
</feature>
<dbReference type="Proteomes" id="UP000479000">
    <property type="component" value="Unassembled WGS sequence"/>
</dbReference>
<dbReference type="AlphaFoldDB" id="A0A6H5GLM7"/>
<feature type="region of interest" description="Disordered" evidence="1">
    <location>
        <begin position="1"/>
        <end position="31"/>
    </location>
</feature>